<accession>A0A1D8KUW4</accession>
<name>A0A1D8KUW4_9CAUD</name>
<dbReference type="Proteomes" id="UP000203902">
    <property type="component" value="Segment"/>
</dbReference>
<proteinExistence type="predicted"/>
<protein>
    <submittedName>
        <fullName evidence="2">Uncharacterized protein</fullName>
    </submittedName>
</protein>
<reference evidence="3 4" key="1">
    <citation type="journal article" date="2016" name="Virology">
        <title>The genomic content and context of auxiliary metabolic genes in marine cyanomyoviruses.</title>
        <authorList>
            <person name="Crummett L.T."/>
            <person name="Puxty R.J."/>
            <person name="Weihe C."/>
            <person name="Marston M.F."/>
            <person name="Martiny J.B."/>
        </authorList>
    </citation>
    <scope>NUCLEOTIDE SEQUENCE [LARGE SCALE GENOMIC DNA]</scope>
    <source>
        <strain evidence="1">0910CC49</strain>
        <strain evidence="2">0910SB42</strain>
    </source>
</reference>
<dbReference type="GeneID" id="30308244"/>
<sequence>MGYSMIVAVDYALLLGEMEGVYAKLKQLGTTEELAYVEAMKKKYYKEYFALLREERAAEQA</sequence>
<keyword evidence="3" id="KW-1185">Reference proteome</keyword>
<dbReference type="RefSeq" id="YP_009323123.1">
    <property type="nucleotide sequence ID" value="NC_031927.1"/>
</dbReference>
<dbReference type="EMBL" id="KU686212">
    <property type="protein sequence ID" value="AOV62114.1"/>
    <property type="molecule type" value="Genomic_DNA"/>
</dbReference>
<dbReference type="Pfam" id="PF23848">
    <property type="entry name" value="DUF7212"/>
    <property type="match status" value="1"/>
</dbReference>
<dbReference type="Proteomes" id="UP000226384">
    <property type="component" value="Segment"/>
</dbReference>
<dbReference type="InterPro" id="IPR055636">
    <property type="entry name" value="DUF7212"/>
</dbReference>
<dbReference type="KEGG" id="vg:30308244"/>
<evidence type="ECO:0000313" key="2">
    <source>
        <dbReference type="EMBL" id="AOV62377.1"/>
    </source>
</evidence>
<dbReference type="OrthoDB" id="24313at10239"/>
<evidence type="ECO:0000313" key="4">
    <source>
        <dbReference type="Proteomes" id="UP000226384"/>
    </source>
</evidence>
<gene>
    <name evidence="1" type="ORF">C490910_190</name>
    <name evidence="2" type="ORF">S420910_189</name>
</gene>
<organism evidence="2 4">
    <name type="scientific">Synechococcus phage S-CAM7</name>
    <dbReference type="NCBI Taxonomy" id="1883368"/>
    <lineage>
        <taxon>Viruses</taxon>
        <taxon>Duplodnaviria</taxon>
        <taxon>Heunggongvirae</taxon>
        <taxon>Uroviricota</taxon>
        <taxon>Caudoviricetes</taxon>
        <taxon>Pantevenvirales</taxon>
        <taxon>Kyanoviridae</taxon>
        <taxon>Mazuvirus</taxon>
        <taxon>Mazuvirus scam7</taxon>
    </lineage>
</organism>
<dbReference type="EMBL" id="KU686213">
    <property type="protein sequence ID" value="AOV62377.1"/>
    <property type="molecule type" value="Genomic_DNA"/>
</dbReference>
<evidence type="ECO:0000313" key="3">
    <source>
        <dbReference type="Proteomes" id="UP000203902"/>
    </source>
</evidence>
<evidence type="ECO:0000313" key="1">
    <source>
        <dbReference type="EMBL" id="AOV62114.1"/>
    </source>
</evidence>